<evidence type="ECO:0000259" key="3">
    <source>
        <dbReference type="PROSITE" id="PS50086"/>
    </source>
</evidence>
<dbReference type="AlphaFoldDB" id="A0A0N5B7C1"/>
<keyword evidence="4" id="KW-1185">Reference proteome</keyword>
<keyword evidence="2" id="KW-1133">Transmembrane helix</keyword>
<evidence type="ECO:0000256" key="1">
    <source>
        <dbReference type="SAM" id="MobiDB-lite"/>
    </source>
</evidence>
<dbReference type="GO" id="GO:0005096">
    <property type="term" value="F:GTPase activator activity"/>
    <property type="evidence" value="ECO:0007669"/>
    <property type="project" value="TreeGrafter"/>
</dbReference>
<dbReference type="PANTHER" id="PTHR47219">
    <property type="entry name" value="RAB GTPASE-ACTIVATING PROTEIN 1-LIKE"/>
    <property type="match status" value="1"/>
</dbReference>
<evidence type="ECO:0000256" key="2">
    <source>
        <dbReference type="SAM" id="Phobius"/>
    </source>
</evidence>
<feature type="compositionally biased region" description="Acidic residues" evidence="1">
    <location>
        <begin position="173"/>
        <end position="184"/>
    </location>
</feature>
<organism evidence="4 5">
    <name type="scientific">Strongyloides papillosus</name>
    <name type="common">Intestinal threadworm</name>
    <dbReference type="NCBI Taxonomy" id="174720"/>
    <lineage>
        <taxon>Eukaryota</taxon>
        <taxon>Metazoa</taxon>
        <taxon>Ecdysozoa</taxon>
        <taxon>Nematoda</taxon>
        <taxon>Chromadorea</taxon>
        <taxon>Rhabditida</taxon>
        <taxon>Tylenchina</taxon>
        <taxon>Panagrolaimomorpha</taxon>
        <taxon>Strongyloidoidea</taxon>
        <taxon>Strongyloididae</taxon>
        <taxon>Strongyloides</taxon>
    </lineage>
</organism>
<dbReference type="InterPro" id="IPR035969">
    <property type="entry name" value="Rab-GAP_TBC_sf"/>
</dbReference>
<dbReference type="Pfam" id="PF00566">
    <property type="entry name" value="RabGAP-TBC"/>
    <property type="match status" value="1"/>
</dbReference>
<sequence>MVSPPPPAESNFVEVIHYPTFSTDSKGNRNDYTPHSIYPSPYGQRKNERYQMSHSYSGYIPSNPTIIPIKQDRSNSVVTSKEYSGVMLSENKKVNNMMSAAEILERKNREHSGDFMIIHDIKSPRTIHAGKQIPPTLMSSKKMSLADEFKSINMVNPSSNFEFNDDNGKETDILDSDSEEEDDDIVHVYSQNKKLEDSSEESDNGDDGMEELSPEYRDLMEREEIKTKYFGNAEGKVDDWENPDFNLYRMTDRYGFVHKDLEKVETEDTIHEKQLELKREYKWLKMLKTKGKKHKKWEERIWKGIPDKMRPTVWGVLLECQSLKEQYPKNYYKELLEKSLLVCKDIKQIDLDINRTYRDHLAFRKRYDLKQKSLFNLLTACAMFNTEVGYCQGMSQIGALFLMYMDEEDSFWCMHSLLTNKKWGMHGFFKIGFPSLMRYEKHFNNIVAKYLPKLHKHLQAQDIPSIYLTKWWFGCFLDRVPFPLALRFWDIFLLNGSCMFIVIGYTILHLHQKKLRKCSIEEYLHYIQDKLADDFGYTMYETIINLERNYKKLKNNNDHLPPPPGENDPIEVPQQSFGVIMNRSIDEIRSEVDEIRSLKKSRCNSTTGKSPAVGKKKLSHQLKEEQNSSVNRKNIKLSSYMNKESKYTNMSEKLNSTYSPTSITRVPKDRIDSKYVSSNTLYKGYINPSDPYYHFQPDPKIQLTKYGKTNPESPLIGMRTPTISKNSSSSLSINGPNRLSFYDNVEELSNESRVIKLPNNVTCIEMDDNITTSRQSSKGYSSYQQQNVPYIGGMTNNVNLYQKQNFHNINYPKTSPKDYRMTENISYMQKRGNGQVYSKDGMKNANNMDRQSFI</sequence>
<reference evidence="5" key="1">
    <citation type="submission" date="2017-02" db="UniProtKB">
        <authorList>
            <consortium name="WormBaseParasite"/>
        </authorList>
    </citation>
    <scope>IDENTIFICATION</scope>
</reference>
<feature type="domain" description="Rab-GAP TBC" evidence="3">
    <location>
        <begin position="304"/>
        <end position="496"/>
    </location>
</feature>
<dbReference type="GO" id="GO:0031267">
    <property type="term" value="F:small GTPase binding"/>
    <property type="evidence" value="ECO:0007669"/>
    <property type="project" value="TreeGrafter"/>
</dbReference>
<name>A0A0N5B7C1_STREA</name>
<dbReference type="SMART" id="SM00164">
    <property type="entry name" value="TBC"/>
    <property type="match status" value="1"/>
</dbReference>
<dbReference type="SUPFAM" id="SSF47923">
    <property type="entry name" value="Ypt/Rab-GAP domain of gyp1p"/>
    <property type="match status" value="2"/>
</dbReference>
<feature type="compositionally biased region" description="Acidic residues" evidence="1">
    <location>
        <begin position="198"/>
        <end position="211"/>
    </location>
</feature>
<keyword evidence="2" id="KW-0812">Transmembrane</keyword>
<feature type="compositionally biased region" description="Polar residues" evidence="1">
    <location>
        <begin position="23"/>
        <end position="33"/>
    </location>
</feature>
<feature type="region of interest" description="Disordered" evidence="1">
    <location>
        <begin position="23"/>
        <end position="44"/>
    </location>
</feature>
<feature type="transmembrane region" description="Helical" evidence="2">
    <location>
        <begin position="488"/>
        <end position="508"/>
    </location>
</feature>
<feature type="region of interest" description="Disordered" evidence="1">
    <location>
        <begin position="834"/>
        <end position="854"/>
    </location>
</feature>
<dbReference type="WBParaSite" id="SPAL_0000194700.1">
    <property type="protein sequence ID" value="SPAL_0000194700.1"/>
    <property type="gene ID" value="SPAL_0000194700"/>
</dbReference>
<dbReference type="PROSITE" id="PS50086">
    <property type="entry name" value="TBC_RABGAP"/>
    <property type="match status" value="1"/>
</dbReference>
<dbReference type="InterPro" id="IPR050302">
    <property type="entry name" value="Rab_GAP_TBC_domain"/>
</dbReference>
<proteinExistence type="predicted"/>
<protein>
    <submittedName>
        <fullName evidence="5">Rab-GAP TBC domain-containing protein</fullName>
    </submittedName>
</protein>
<evidence type="ECO:0000313" key="5">
    <source>
        <dbReference type="WBParaSite" id="SPAL_0000194700.1"/>
    </source>
</evidence>
<dbReference type="Proteomes" id="UP000046392">
    <property type="component" value="Unplaced"/>
</dbReference>
<dbReference type="Gene3D" id="1.10.472.80">
    <property type="entry name" value="Ypt/Rab-GAP domain of gyp1p, domain 3"/>
    <property type="match status" value="1"/>
</dbReference>
<dbReference type="FunFam" id="1.10.8.270:FF:000016">
    <property type="entry name" value="TBC1 domain family member 2A"/>
    <property type="match status" value="1"/>
</dbReference>
<dbReference type="PANTHER" id="PTHR47219:SF25">
    <property type="entry name" value="RAB-GAP TBC DOMAIN-CONTAINING PROTEIN"/>
    <property type="match status" value="1"/>
</dbReference>
<dbReference type="STRING" id="174720.A0A0N5B7C1"/>
<feature type="region of interest" description="Disordered" evidence="1">
    <location>
        <begin position="600"/>
        <end position="629"/>
    </location>
</feature>
<dbReference type="InterPro" id="IPR000195">
    <property type="entry name" value="Rab-GAP-TBC_dom"/>
</dbReference>
<keyword evidence="2" id="KW-0472">Membrane</keyword>
<feature type="compositionally biased region" description="Polar residues" evidence="1">
    <location>
        <begin position="844"/>
        <end position="854"/>
    </location>
</feature>
<feature type="region of interest" description="Disordered" evidence="1">
    <location>
        <begin position="157"/>
        <end position="211"/>
    </location>
</feature>
<accession>A0A0N5B7C1</accession>
<dbReference type="Gene3D" id="1.10.8.270">
    <property type="entry name" value="putative rabgap domain of human tbc1 domain family member 14 like domains"/>
    <property type="match status" value="1"/>
</dbReference>
<evidence type="ECO:0000313" key="4">
    <source>
        <dbReference type="Proteomes" id="UP000046392"/>
    </source>
</evidence>